<gene>
    <name evidence="1" type="ORF">VF724_11830</name>
</gene>
<proteinExistence type="predicted"/>
<dbReference type="Proteomes" id="UP001310386">
    <property type="component" value="Unassembled WGS sequence"/>
</dbReference>
<reference evidence="1" key="1">
    <citation type="submission" date="2023-12" db="EMBL/GenBank/DDBJ databases">
        <title>Fervidustalea candida gen. nov., sp. nov., a novel member of the family Paenibacillaceae isolated from a geothermal area.</title>
        <authorList>
            <person name="Li W.-J."/>
            <person name="Jiao J.-Y."/>
            <person name="Chen Y."/>
        </authorList>
    </citation>
    <scope>NUCLEOTIDE SEQUENCE</scope>
    <source>
        <strain evidence="1">SYSU GA230002</strain>
    </source>
</reference>
<sequence length="122" mass="14440">MNDNNALLSQYELLIEVTHQILNLDFEQESFIECIDSLQMKQKQLREQIDEMWKHAPSTVRESVRPSILECIELEQKAIEKLKQYQSFIDKAIQEMKGLETARNNYLKVYSQTGGYFLDQHQ</sequence>
<evidence type="ECO:0000313" key="2">
    <source>
        <dbReference type="Proteomes" id="UP001310386"/>
    </source>
</evidence>
<keyword evidence="2" id="KW-1185">Reference proteome</keyword>
<organism evidence="1 2">
    <name type="scientific">Ferviditalea candida</name>
    <dbReference type="NCBI Taxonomy" id="3108399"/>
    <lineage>
        <taxon>Bacteria</taxon>
        <taxon>Bacillati</taxon>
        <taxon>Bacillota</taxon>
        <taxon>Bacilli</taxon>
        <taxon>Bacillales</taxon>
        <taxon>Paenibacillaceae</taxon>
        <taxon>Ferviditalea</taxon>
    </lineage>
</organism>
<dbReference type="EMBL" id="JAYJLD010000016">
    <property type="protein sequence ID" value="MEB3102350.1"/>
    <property type="molecule type" value="Genomic_DNA"/>
</dbReference>
<name>A0ABU5ZIN8_9BACL</name>
<dbReference type="RefSeq" id="WP_371754473.1">
    <property type="nucleotide sequence ID" value="NZ_JAYJLD010000016.1"/>
</dbReference>
<evidence type="ECO:0008006" key="3">
    <source>
        <dbReference type="Google" id="ProtNLM"/>
    </source>
</evidence>
<comment type="caution">
    <text evidence="1">The sequence shown here is derived from an EMBL/GenBank/DDBJ whole genome shotgun (WGS) entry which is preliminary data.</text>
</comment>
<protein>
    <recommendedName>
        <fullName evidence="3">Flagellar protein FliT</fullName>
    </recommendedName>
</protein>
<evidence type="ECO:0000313" key="1">
    <source>
        <dbReference type="EMBL" id="MEB3102350.1"/>
    </source>
</evidence>
<accession>A0ABU5ZIN8</accession>